<gene>
    <name evidence="2" type="ORF">Scep_022070</name>
</gene>
<reference evidence="2 3" key="1">
    <citation type="submission" date="2024-01" db="EMBL/GenBank/DDBJ databases">
        <title>Genome assemblies of Stephania.</title>
        <authorList>
            <person name="Yang L."/>
        </authorList>
    </citation>
    <scope>NUCLEOTIDE SEQUENCE [LARGE SCALE GENOMIC DNA]</scope>
    <source>
        <strain evidence="2">JXDWG</strain>
        <tissue evidence="2">Leaf</tissue>
    </source>
</reference>
<keyword evidence="3" id="KW-1185">Reference proteome</keyword>
<evidence type="ECO:0000313" key="3">
    <source>
        <dbReference type="Proteomes" id="UP001419268"/>
    </source>
</evidence>
<protein>
    <submittedName>
        <fullName evidence="2">Uncharacterized protein</fullName>
    </submittedName>
</protein>
<accession>A0AAP0I1W2</accession>
<evidence type="ECO:0000313" key="2">
    <source>
        <dbReference type="EMBL" id="KAK9105226.1"/>
    </source>
</evidence>
<feature type="compositionally biased region" description="Acidic residues" evidence="1">
    <location>
        <begin position="105"/>
        <end position="114"/>
    </location>
</feature>
<sequence>MVGRTTNGRGDWWEAQQWERLLMGGRTSERWPLVVRGNGGRWPLVQGGSGRRRNWREATVGRAIGGKGDWYVGGVDWGRDAGGTGSSVEEDHARTEETQQRDTAEEVEAAEEEGLAALSREESGDEAGEQGGPRQRGARSSGGGAPVVSAEEK</sequence>
<name>A0AAP0I1W2_9MAGN</name>
<dbReference type="EMBL" id="JBBNAG010000009">
    <property type="protein sequence ID" value="KAK9105226.1"/>
    <property type="molecule type" value="Genomic_DNA"/>
</dbReference>
<dbReference type="Proteomes" id="UP001419268">
    <property type="component" value="Unassembled WGS sequence"/>
</dbReference>
<feature type="compositionally biased region" description="Basic and acidic residues" evidence="1">
    <location>
        <begin position="89"/>
        <end position="104"/>
    </location>
</feature>
<comment type="caution">
    <text evidence="2">The sequence shown here is derived from an EMBL/GenBank/DDBJ whole genome shotgun (WGS) entry which is preliminary data.</text>
</comment>
<evidence type="ECO:0000256" key="1">
    <source>
        <dbReference type="SAM" id="MobiDB-lite"/>
    </source>
</evidence>
<organism evidence="2 3">
    <name type="scientific">Stephania cephalantha</name>
    <dbReference type="NCBI Taxonomy" id="152367"/>
    <lineage>
        <taxon>Eukaryota</taxon>
        <taxon>Viridiplantae</taxon>
        <taxon>Streptophyta</taxon>
        <taxon>Embryophyta</taxon>
        <taxon>Tracheophyta</taxon>
        <taxon>Spermatophyta</taxon>
        <taxon>Magnoliopsida</taxon>
        <taxon>Ranunculales</taxon>
        <taxon>Menispermaceae</taxon>
        <taxon>Menispermoideae</taxon>
        <taxon>Cissampelideae</taxon>
        <taxon>Stephania</taxon>
    </lineage>
</organism>
<feature type="region of interest" description="Disordered" evidence="1">
    <location>
        <begin position="71"/>
        <end position="153"/>
    </location>
</feature>
<dbReference type="AlphaFoldDB" id="A0AAP0I1W2"/>
<proteinExistence type="predicted"/>